<dbReference type="PATRIC" id="fig|1303.87.peg.765"/>
<proteinExistence type="predicted"/>
<organism evidence="1 2">
    <name type="scientific">Streptococcus oralis</name>
    <dbReference type="NCBI Taxonomy" id="1303"/>
    <lineage>
        <taxon>Bacteria</taxon>
        <taxon>Bacillati</taxon>
        <taxon>Bacillota</taxon>
        <taxon>Bacilli</taxon>
        <taxon>Lactobacillales</taxon>
        <taxon>Streptococcaceae</taxon>
        <taxon>Streptococcus</taxon>
    </lineage>
</organism>
<evidence type="ECO:0000313" key="2">
    <source>
        <dbReference type="Proteomes" id="UP000072989"/>
    </source>
</evidence>
<reference evidence="1 2" key="1">
    <citation type="submission" date="2016-01" db="EMBL/GenBank/DDBJ databases">
        <title>Highly variable Streptococcus oralis are common among viridans streptococci isolated from primates.</title>
        <authorList>
            <person name="Denapaite D."/>
            <person name="Rieger M."/>
            <person name="Koendgen S."/>
            <person name="Brueckner R."/>
            <person name="Ochigava I."/>
            <person name="Kappeler P."/>
            <person name="Maetz-Rensing K."/>
            <person name="Leendertz F."/>
            <person name="Hakenbeck R."/>
        </authorList>
    </citation>
    <scope>NUCLEOTIDE SEQUENCE [LARGE SCALE GENOMIC DNA]</scope>
    <source>
        <strain evidence="1 2">DD17</strain>
    </source>
</reference>
<dbReference type="AlphaFoldDB" id="A0A139RN24"/>
<dbReference type="Proteomes" id="UP000072989">
    <property type="component" value="Unassembled WGS sequence"/>
</dbReference>
<gene>
    <name evidence="1" type="ORF">SORDD17_00631</name>
</gene>
<evidence type="ECO:0000313" key="1">
    <source>
        <dbReference type="EMBL" id="KXU16167.1"/>
    </source>
</evidence>
<accession>A0A139RN24</accession>
<dbReference type="EMBL" id="LQZE01000129">
    <property type="protein sequence ID" value="KXU16167.1"/>
    <property type="molecule type" value="Genomic_DNA"/>
</dbReference>
<protein>
    <submittedName>
        <fullName evidence="1">Nucleoside-binding protein</fullName>
    </submittedName>
</protein>
<name>A0A139RN24_STROR</name>
<sequence length="38" mass="4068">MKDKGVDLVPTNLSEEGKKAVEDAKAKILDGSVKVPEK</sequence>
<comment type="caution">
    <text evidence="1">The sequence shown here is derived from an EMBL/GenBank/DDBJ whole genome shotgun (WGS) entry which is preliminary data.</text>
</comment>